<evidence type="ECO:0000256" key="1">
    <source>
        <dbReference type="SAM" id="MobiDB-lite"/>
    </source>
</evidence>
<accession>A0A3P6H9Q9</accession>
<evidence type="ECO:0000313" key="2">
    <source>
        <dbReference type="EMBL" id="VDD62639.1"/>
    </source>
</evidence>
<protein>
    <submittedName>
        <fullName evidence="2">Uncharacterized protein</fullName>
    </submittedName>
</protein>
<name>A0A3P6H9Q9_BRAOL</name>
<gene>
    <name evidence="2" type="ORF">BOLC6T38092H</name>
</gene>
<organism evidence="2">
    <name type="scientific">Brassica oleracea</name>
    <name type="common">Wild cabbage</name>
    <dbReference type="NCBI Taxonomy" id="3712"/>
    <lineage>
        <taxon>Eukaryota</taxon>
        <taxon>Viridiplantae</taxon>
        <taxon>Streptophyta</taxon>
        <taxon>Embryophyta</taxon>
        <taxon>Tracheophyta</taxon>
        <taxon>Spermatophyta</taxon>
        <taxon>Magnoliopsida</taxon>
        <taxon>eudicotyledons</taxon>
        <taxon>Gunneridae</taxon>
        <taxon>Pentapetalae</taxon>
        <taxon>rosids</taxon>
        <taxon>malvids</taxon>
        <taxon>Brassicales</taxon>
        <taxon>Brassicaceae</taxon>
        <taxon>Brassiceae</taxon>
        <taxon>Brassica</taxon>
    </lineage>
</organism>
<dbReference type="EMBL" id="LR031880">
    <property type="protein sequence ID" value="VDD62639.1"/>
    <property type="molecule type" value="Genomic_DNA"/>
</dbReference>
<feature type="region of interest" description="Disordered" evidence="1">
    <location>
        <begin position="1"/>
        <end position="21"/>
    </location>
</feature>
<proteinExistence type="predicted"/>
<dbReference type="AlphaFoldDB" id="A0A3P6H9Q9"/>
<reference evidence="2" key="1">
    <citation type="submission" date="2018-11" db="EMBL/GenBank/DDBJ databases">
        <authorList>
            <consortium name="Genoscope - CEA"/>
            <person name="William W."/>
        </authorList>
    </citation>
    <scope>NUCLEOTIDE SEQUENCE</scope>
</reference>
<sequence>METTIEASTTRVDANKPPSSGTVVMSNLMKNKLRLQILDGPTSIDGHQTRFT</sequence>